<name>U9T729_RHIID</name>
<protein>
    <submittedName>
        <fullName evidence="1">Uncharacterized protein</fullName>
    </submittedName>
</protein>
<organism evidence="1">
    <name type="scientific">Rhizophagus irregularis (strain DAOM 181602 / DAOM 197198 / MUCL 43194)</name>
    <name type="common">Arbuscular mycorrhizal fungus</name>
    <name type="synonym">Glomus intraradices</name>
    <dbReference type="NCBI Taxonomy" id="747089"/>
    <lineage>
        <taxon>Eukaryota</taxon>
        <taxon>Fungi</taxon>
        <taxon>Fungi incertae sedis</taxon>
        <taxon>Mucoromycota</taxon>
        <taxon>Glomeromycotina</taxon>
        <taxon>Glomeromycetes</taxon>
        <taxon>Glomerales</taxon>
        <taxon>Glomeraceae</taxon>
        <taxon>Rhizophagus</taxon>
    </lineage>
</organism>
<gene>
    <name evidence="1" type="ORF">GLOINDRAFT_6816</name>
</gene>
<accession>U9T729</accession>
<dbReference type="AlphaFoldDB" id="U9T729"/>
<dbReference type="EMBL" id="KI295941">
    <property type="protein sequence ID" value="ESA02118.1"/>
    <property type="molecule type" value="Genomic_DNA"/>
</dbReference>
<dbReference type="HOGENOM" id="CLU_3069900_0_0_1"/>
<proteinExistence type="predicted"/>
<reference evidence="1" key="1">
    <citation type="submission" date="2013-07" db="EMBL/GenBank/DDBJ databases">
        <title>The genome of an arbuscular mycorrhizal fungus provides insights into the evolution of the oldest plant symbiosis.</title>
        <authorList>
            <consortium name="DOE Joint Genome Institute"/>
            <person name="Tisserant E."/>
            <person name="Malbreil M."/>
            <person name="Kuo A."/>
            <person name="Kohler A."/>
            <person name="Symeonidi A."/>
            <person name="Balestrini R."/>
            <person name="Charron P."/>
            <person name="Duensing N."/>
            <person name="Frei-dit-Frey N."/>
            <person name="Gianinazzi-Pearson V."/>
            <person name="Gilbert B."/>
            <person name="Handa Y."/>
            <person name="Hijri M."/>
            <person name="Kaul R."/>
            <person name="Kawaguchi M."/>
            <person name="Krajinski F."/>
            <person name="Lammers P."/>
            <person name="Lapierre D."/>
            <person name="Masclaux F.G."/>
            <person name="Murat C."/>
            <person name="Morin E."/>
            <person name="Ndikumana S."/>
            <person name="Pagni M."/>
            <person name="Petitpierre D."/>
            <person name="Requena N."/>
            <person name="Rosikiewicz P."/>
            <person name="Riley R."/>
            <person name="Saito K."/>
            <person name="San Clemente H."/>
            <person name="Shapiro H."/>
            <person name="van Tuinen D."/>
            <person name="Becard G."/>
            <person name="Bonfante P."/>
            <person name="Paszkowski U."/>
            <person name="Shachar-Hill Y."/>
            <person name="Young J.P."/>
            <person name="Sanders I.R."/>
            <person name="Henrissat B."/>
            <person name="Rensing S.A."/>
            <person name="Grigoriev I.V."/>
            <person name="Corradi N."/>
            <person name="Roux C."/>
            <person name="Martin F."/>
        </authorList>
    </citation>
    <scope>NUCLEOTIDE SEQUENCE</scope>
    <source>
        <strain evidence="1">DAOM 197198</strain>
    </source>
</reference>
<sequence>MKISKDIEQNYDCPEQIGGRHLPNNITVRLYYISSHIFPMQNLGYNHFGHLSN</sequence>
<evidence type="ECO:0000313" key="1">
    <source>
        <dbReference type="EMBL" id="ESA02118.1"/>
    </source>
</evidence>